<comment type="caution">
    <text evidence="1">The sequence shown here is derived from an EMBL/GenBank/DDBJ whole genome shotgun (WGS) entry which is preliminary data.</text>
</comment>
<proteinExistence type="predicted"/>
<dbReference type="EMBL" id="VWLE01000967">
    <property type="protein sequence ID" value="KAA3931989.1"/>
    <property type="molecule type" value="Genomic_DNA"/>
</dbReference>
<gene>
    <name evidence="1" type="ORF">F3D71_31090</name>
</gene>
<evidence type="ECO:0000313" key="2">
    <source>
        <dbReference type="Proteomes" id="UP000323717"/>
    </source>
</evidence>
<name>A0A5M5BSL5_BACOV</name>
<feature type="non-terminal residue" evidence="1">
    <location>
        <position position="32"/>
    </location>
</feature>
<protein>
    <submittedName>
        <fullName evidence="1">DUF1273 domain-containing protein</fullName>
    </submittedName>
</protein>
<accession>A0A5M5BSL5</accession>
<evidence type="ECO:0000313" key="1">
    <source>
        <dbReference type="EMBL" id="KAA3931989.1"/>
    </source>
</evidence>
<dbReference type="AlphaFoldDB" id="A0A5M5BSL5"/>
<reference evidence="1 2" key="1">
    <citation type="journal article" date="2019" name="Nat. Med.">
        <title>A library of human gut bacterial isolates paired with longitudinal multiomics data enables mechanistic microbiome research.</title>
        <authorList>
            <person name="Poyet M."/>
            <person name="Groussin M."/>
            <person name="Gibbons S.M."/>
            <person name="Avila-Pacheco J."/>
            <person name="Jiang X."/>
            <person name="Kearney S.M."/>
            <person name="Perrotta A.R."/>
            <person name="Berdy B."/>
            <person name="Zhao S."/>
            <person name="Lieberman T.D."/>
            <person name="Swanson P.K."/>
            <person name="Smith M."/>
            <person name="Roesemann S."/>
            <person name="Alexander J.E."/>
            <person name="Rich S.A."/>
            <person name="Livny J."/>
            <person name="Vlamakis H."/>
            <person name="Clish C."/>
            <person name="Bullock K."/>
            <person name="Deik A."/>
            <person name="Scott J."/>
            <person name="Pierce K.A."/>
            <person name="Xavier R.J."/>
            <person name="Alm E.J."/>
        </authorList>
    </citation>
    <scope>NUCLEOTIDE SEQUENCE [LARGE SCALE GENOMIC DNA]</scope>
    <source>
        <strain evidence="1 2">BIOML-A163</strain>
    </source>
</reference>
<dbReference type="Proteomes" id="UP000323717">
    <property type="component" value="Unassembled WGS sequence"/>
</dbReference>
<sequence length="32" mass="3609">MGVSGFHSLLCSRSRDYHLVINSLTHTVMTMD</sequence>
<organism evidence="1 2">
    <name type="scientific">Bacteroides ovatus</name>
    <dbReference type="NCBI Taxonomy" id="28116"/>
    <lineage>
        <taxon>Bacteria</taxon>
        <taxon>Pseudomonadati</taxon>
        <taxon>Bacteroidota</taxon>
        <taxon>Bacteroidia</taxon>
        <taxon>Bacteroidales</taxon>
        <taxon>Bacteroidaceae</taxon>
        <taxon>Bacteroides</taxon>
    </lineage>
</organism>